<keyword evidence="2" id="KW-1185">Reference proteome</keyword>
<name>A0A9Q0YFB5_HOLLE</name>
<dbReference type="Proteomes" id="UP001152320">
    <property type="component" value="Chromosome 22"/>
</dbReference>
<evidence type="ECO:0000313" key="1">
    <source>
        <dbReference type="EMBL" id="KAJ8020355.1"/>
    </source>
</evidence>
<accession>A0A9Q0YFB5</accession>
<dbReference type="AlphaFoldDB" id="A0A9Q0YFB5"/>
<proteinExistence type="predicted"/>
<protein>
    <submittedName>
        <fullName evidence="1">Uncharacterized protein</fullName>
    </submittedName>
</protein>
<comment type="caution">
    <text evidence="1">The sequence shown here is derived from an EMBL/GenBank/DDBJ whole genome shotgun (WGS) entry which is preliminary data.</text>
</comment>
<evidence type="ECO:0000313" key="2">
    <source>
        <dbReference type="Proteomes" id="UP001152320"/>
    </source>
</evidence>
<dbReference type="EMBL" id="JAIZAY010000022">
    <property type="protein sequence ID" value="KAJ8020355.1"/>
    <property type="molecule type" value="Genomic_DNA"/>
</dbReference>
<organism evidence="1 2">
    <name type="scientific">Holothuria leucospilota</name>
    <name type="common">Black long sea cucumber</name>
    <name type="synonym">Mertensiothuria leucospilota</name>
    <dbReference type="NCBI Taxonomy" id="206669"/>
    <lineage>
        <taxon>Eukaryota</taxon>
        <taxon>Metazoa</taxon>
        <taxon>Echinodermata</taxon>
        <taxon>Eleutherozoa</taxon>
        <taxon>Echinozoa</taxon>
        <taxon>Holothuroidea</taxon>
        <taxon>Aspidochirotacea</taxon>
        <taxon>Aspidochirotida</taxon>
        <taxon>Holothuriidae</taxon>
        <taxon>Holothuria</taxon>
    </lineage>
</organism>
<gene>
    <name evidence="1" type="ORF">HOLleu_39926</name>
</gene>
<sequence length="128" mass="14341">MSSTCNLVDFCLIQVYTIVAMPHRQRKLCGAECCFRLPSWGGFPLPFGKFLNIWGSLDVIWCNILDKFQGKLLQICNISYRGNKYGVFILGLKGWGSIAPAHHISGRGFSLPSPHFPLPMPCHHGLHL</sequence>
<reference evidence="1" key="1">
    <citation type="submission" date="2021-10" db="EMBL/GenBank/DDBJ databases">
        <title>Tropical sea cucumber genome reveals ecological adaptation and Cuvierian tubules defense mechanism.</title>
        <authorList>
            <person name="Chen T."/>
        </authorList>
    </citation>
    <scope>NUCLEOTIDE SEQUENCE</scope>
    <source>
        <strain evidence="1">Nanhai2018</strain>
        <tissue evidence="1">Muscle</tissue>
    </source>
</reference>